<dbReference type="PANTHER" id="PTHR44523:SF1">
    <property type="entry name" value="TETRATRICOPEPTIDE REPEAT PROTEIN 13"/>
    <property type="match status" value="1"/>
</dbReference>
<organism evidence="3">
    <name type="scientific">Echinostoma caproni</name>
    <dbReference type="NCBI Taxonomy" id="27848"/>
    <lineage>
        <taxon>Eukaryota</taxon>
        <taxon>Metazoa</taxon>
        <taxon>Spiralia</taxon>
        <taxon>Lophotrochozoa</taxon>
        <taxon>Platyhelminthes</taxon>
        <taxon>Trematoda</taxon>
        <taxon>Digenea</taxon>
        <taxon>Plagiorchiida</taxon>
        <taxon>Echinostomata</taxon>
        <taxon>Echinostomatoidea</taxon>
        <taxon>Echinostomatidae</taxon>
        <taxon>Echinostoma</taxon>
    </lineage>
</organism>
<sequence length="146" mass="16892">MNDYFGYSFSKNYCHGQSDETCLNLLPSDALCSYVLSVCKLVTGRFVDAVKAAAPVLSRWVEPKVSSSAEFIHLNYLKEWARYLHSHFTQPMIEFHWLSDLSNQFKQYWVQSVPLESVVRQTVSFSLSACPRIRFVEFLLNVVRLL</sequence>
<evidence type="ECO:0000313" key="3">
    <source>
        <dbReference type="WBParaSite" id="ECPE_0001092701-mRNA-1"/>
    </source>
</evidence>
<gene>
    <name evidence="1" type="ORF">ECPE_LOCUS10893</name>
</gene>
<dbReference type="AlphaFoldDB" id="A0A183AVA8"/>
<dbReference type="OrthoDB" id="1926212at2759"/>
<dbReference type="WBParaSite" id="ECPE_0001092701-mRNA-1">
    <property type="protein sequence ID" value="ECPE_0001092701-mRNA-1"/>
    <property type="gene ID" value="ECPE_0001092701"/>
</dbReference>
<accession>A0A183AVA8</accession>
<name>A0A183AVA8_9TREM</name>
<proteinExistence type="predicted"/>
<dbReference type="PANTHER" id="PTHR44523">
    <property type="entry name" value="TETRATRICOPEPTIDE REPEAT PROTEIN 13"/>
    <property type="match status" value="1"/>
</dbReference>
<reference evidence="1 2" key="2">
    <citation type="submission" date="2018-11" db="EMBL/GenBank/DDBJ databases">
        <authorList>
            <consortium name="Pathogen Informatics"/>
        </authorList>
    </citation>
    <scope>NUCLEOTIDE SEQUENCE [LARGE SCALE GENOMIC DNA]</scope>
    <source>
        <strain evidence="1 2">Egypt</strain>
    </source>
</reference>
<evidence type="ECO:0000313" key="1">
    <source>
        <dbReference type="EMBL" id="VDP87785.1"/>
    </source>
</evidence>
<dbReference type="Proteomes" id="UP000272942">
    <property type="component" value="Unassembled WGS sequence"/>
</dbReference>
<reference evidence="3" key="1">
    <citation type="submission" date="2016-06" db="UniProtKB">
        <authorList>
            <consortium name="WormBaseParasite"/>
        </authorList>
    </citation>
    <scope>IDENTIFICATION</scope>
</reference>
<dbReference type="EMBL" id="UZAN01049869">
    <property type="protein sequence ID" value="VDP87785.1"/>
    <property type="molecule type" value="Genomic_DNA"/>
</dbReference>
<keyword evidence="2" id="KW-1185">Reference proteome</keyword>
<evidence type="ECO:0000313" key="2">
    <source>
        <dbReference type="Proteomes" id="UP000272942"/>
    </source>
</evidence>
<protein>
    <submittedName>
        <fullName evidence="3">Midasin</fullName>
    </submittedName>
</protein>